<dbReference type="RefSeq" id="WP_132977823.1">
    <property type="nucleotide sequence ID" value="NZ_SMAO01000007.1"/>
</dbReference>
<comment type="caution">
    <text evidence="1">The sequence shown here is derived from an EMBL/GenBank/DDBJ whole genome shotgun (WGS) entry which is preliminary data.</text>
</comment>
<evidence type="ECO:0000313" key="1">
    <source>
        <dbReference type="EMBL" id="TCT19779.1"/>
    </source>
</evidence>
<gene>
    <name evidence="1" type="ORF">EDC35_107107</name>
</gene>
<protein>
    <submittedName>
        <fullName evidence="1">Uncharacterized protein</fullName>
    </submittedName>
</protein>
<reference evidence="1 2" key="1">
    <citation type="submission" date="2019-03" db="EMBL/GenBank/DDBJ databases">
        <title>Genomic Encyclopedia of Type Strains, Phase IV (KMG-IV): sequencing the most valuable type-strain genomes for metagenomic binning, comparative biology and taxonomic classification.</title>
        <authorList>
            <person name="Goeker M."/>
        </authorList>
    </citation>
    <scope>NUCLEOTIDE SEQUENCE [LARGE SCALE GENOMIC DNA]</scope>
    <source>
        <strain evidence="1 2">DSM 13587</strain>
    </source>
</reference>
<proteinExistence type="predicted"/>
<dbReference type="AlphaFoldDB" id="A0A4R3MZL7"/>
<dbReference type="EMBL" id="SMAO01000007">
    <property type="protein sequence ID" value="TCT19779.1"/>
    <property type="molecule type" value="Genomic_DNA"/>
</dbReference>
<dbReference type="OrthoDB" id="34589at2"/>
<keyword evidence="2" id="KW-1185">Reference proteome</keyword>
<organism evidence="1 2">
    <name type="scientific">Thiobaca trueperi</name>
    <dbReference type="NCBI Taxonomy" id="127458"/>
    <lineage>
        <taxon>Bacteria</taxon>
        <taxon>Pseudomonadati</taxon>
        <taxon>Pseudomonadota</taxon>
        <taxon>Gammaproteobacteria</taxon>
        <taxon>Chromatiales</taxon>
        <taxon>Chromatiaceae</taxon>
        <taxon>Thiobaca</taxon>
    </lineage>
</organism>
<sequence>MSESQLIAMFHAGTGRKCSDRIQISWRSCRVACTRAGKRPNTITPEKLKIGVSYVVNPIIVNFTDNLRYDRRGRDLPTVYCESLKIGRPAEFIELGEEFRVIPPLPNRA</sequence>
<evidence type="ECO:0000313" key="2">
    <source>
        <dbReference type="Proteomes" id="UP000295717"/>
    </source>
</evidence>
<dbReference type="Gene3D" id="3.30.565.60">
    <property type="match status" value="1"/>
</dbReference>
<accession>A0A4R3MZL7</accession>
<dbReference type="InterPro" id="IPR038475">
    <property type="entry name" value="RecG_C_sf"/>
</dbReference>
<name>A0A4R3MZL7_9GAMM</name>
<dbReference type="Proteomes" id="UP000295717">
    <property type="component" value="Unassembled WGS sequence"/>
</dbReference>